<name>A0A6L3T0V3_9HYPH</name>
<gene>
    <name evidence="1" type="ORF">F6X53_15875</name>
</gene>
<protein>
    <submittedName>
        <fullName evidence="1">Uncharacterized protein</fullName>
    </submittedName>
</protein>
<dbReference type="AlphaFoldDB" id="A0A6L3T0V3"/>
<reference evidence="1 2" key="1">
    <citation type="submission" date="2019-09" db="EMBL/GenBank/DDBJ databases">
        <title>YIM 48816 draft genome.</title>
        <authorList>
            <person name="Jiang L."/>
        </authorList>
    </citation>
    <scope>NUCLEOTIDE SEQUENCE [LARGE SCALE GENOMIC DNA]</scope>
    <source>
        <strain evidence="1 2">YIM 48816</strain>
    </source>
</reference>
<evidence type="ECO:0000313" key="2">
    <source>
        <dbReference type="Proteomes" id="UP000474159"/>
    </source>
</evidence>
<proteinExistence type="predicted"/>
<organism evidence="1 2">
    <name type="scientific">Methylobacterium soli</name>
    <dbReference type="NCBI Taxonomy" id="553447"/>
    <lineage>
        <taxon>Bacteria</taxon>
        <taxon>Pseudomonadati</taxon>
        <taxon>Pseudomonadota</taxon>
        <taxon>Alphaproteobacteria</taxon>
        <taxon>Hyphomicrobiales</taxon>
        <taxon>Methylobacteriaceae</taxon>
        <taxon>Methylobacterium</taxon>
    </lineage>
</organism>
<evidence type="ECO:0000313" key="1">
    <source>
        <dbReference type="EMBL" id="KAB1078230.1"/>
    </source>
</evidence>
<comment type="caution">
    <text evidence="1">The sequence shown here is derived from an EMBL/GenBank/DDBJ whole genome shotgun (WGS) entry which is preliminary data.</text>
</comment>
<dbReference type="EMBL" id="VZZK01000015">
    <property type="protein sequence ID" value="KAB1078230.1"/>
    <property type="molecule type" value="Genomic_DNA"/>
</dbReference>
<accession>A0A6L3T0V3</accession>
<keyword evidence="2" id="KW-1185">Reference proteome</keyword>
<dbReference type="RefSeq" id="WP_151001170.1">
    <property type="nucleotide sequence ID" value="NZ_BPQY01000411.1"/>
</dbReference>
<sequence>MTPPSRGAPILFVFGRDLDDAAARAEAEKQAGRVPQGQYGHCVIWRGPGPIPAPKWTTETTSLTKEEWEDWTATALVQIGAEPKPRGDPKAFEDFVDLLEVLRAAVKEAA</sequence>
<dbReference type="Proteomes" id="UP000474159">
    <property type="component" value="Unassembled WGS sequence"/>
</dbReference>